<dbReference type="PRINTS" id="PR01438">
    <property type="entry name" value="UNVRSLSTRESS"/>
</dbReference>
<accession>A0AAU7T8K0</accession>
<dbReference type="AlphaFoldDB" id="A0AAU7T8K0"/>
<reference evidence="3" key="1">
    <citation type="submission" date="2024-06" db="EMBL/GenBank/DDBJ databases">
        <title>Kribbella sp. strain HUAS MG21 genome sequences.</title>
        <authorList>
            <person name="Mo P."/>
        </authorList>
    </citation>
    <scope>NUCLEOTIDE SEQUENCE</scope>
    <source>
        <strain evidence="3">HUAS MG21</strain>
    </source>
</reference>
<gene>
    <name evidence="3" type="ORF">ABN611_31085</name>
</gene>
<dbReference type="Pfam" id="PF00582">
    <property type="entry name" value="Usp"/>
    <property type="match status" value="2"/>
</dbReference>
<sequence length="287" mass="30642">MTASTTIAVGVDGTWADNGAVDWALHESELSAGPIRVLHVVDDRPRIRPYFDFAGACATAKQLVADVDAYLDERSAVPHTGVVLSGPPAQTLAGSTSTDRMLVVGRHGRGVFGRLLIGSTAEVVAYESETAVVVVPPKWTPGDPHAPVVVGVDELERCEAAVEFAVELAFERGAPIRLVHVWDVARMLTGDEAVDTVELAQLHHNQQVDRIVRRCREKYPDRIFAADLRRGHPVAGLIDAATAANGQLLVVGGRTHGRILAAVLGGTARGILHHATCPVAIVHQRKT</sequence>
<dbReference type="InterPro" id="IPR006015">
    <property type="entry name" value="Universal_stress_UspA"/>
</dbReference>
<evidence type="ECO:0000313" key="3">
    <source>
        <dbReference type="EMBL" id="XBV23001.1"/>
    </source>
</evidence>
<dbReference type="Gene3D" id="3.40.50.620">
    <property type="entry name" value="HUPs"/>
    <property type="match status" value="2"/>
</dbReference>
<dbReference type="EMBL" id="CP158165">
    <property type="protein sequence ID" value="XBV23001.1"/>
    <property type="molecule type" value="Genomic_DNA"/>
</dbReference>
<feature type="domain" description="UspA" evidence="2">
    <location>
        <begin position="147"/>
        <end position="283"/>
    </location>
</feature>
<dbReference type="PANTHER" id="PTHR46268">
    <property type="entry name" value="STRESS RESPONSE PROTEIN NHAX"/>
    <property type="match status" value="1"/>
</dbReference>
<dbReference type="CDD" id="cd00293">
    <property type="entry name" value="USP-like"/>
    <property type="match status" value="2"/>
</dbReference>
<dbReference type="PANTHER" id="PTHR46268:SF6">
    <property type="entry name" value="UNIVERSAL STRESS PROTEIN UP12"/>
    <property type="match status" value="1"/>
</dbReference>
<protein>
    <submittedName>
        <fullName evidence="3">Universal stress protein</fullName>
    </submittedName>
</protein>
<comment type="similarity">
    <text evidence="1">Belongs to the universal stress protein A family.</text>
</comment>
<evidence type="ECO:0000259" key="2">
    <source>
        <dbReference type="Pfam" id="PF00582"/>
    </source>
</evidence>
<dbReference type="RefSeq" id="WP_350275840.1">
    <property type="nucleotide sequence ID" value="NZ_CP158165.1"/>
</dbReference>
<dbReference type="InterPro" id="IPR006016">
    <property type="entry name" value="UspA"/>
</dbReference>
<feature type="domain" description="UspA" evidence="2">
    <location>
        <begin position="6"/>
        <end position="136"/>
    </location>
</feature>
<dbReference type="InterPro" id="IPR014729">
    <property type="entry name" value="Rossmann-like_a/b/a_fold"/>
</dbReference>
<organism evidence="3">
    <name type="scientific">Kribbella sp. HUAS MG21</name>
    <dbReference type="NCBI Taxonomy" id="3160966"/>
    <lineage>
        <taxon>Bacteria</taxon>
        <taxon>Bacillati</taxon>
        <taxon>Actinomycetota</taxon>
        <taxon>Actinomycetes</taxon>
        <taxon>Propionibacteriales</taxon>
        <taxon>Kribbellaceae</taxon>
        <taxon>Kribbella</taxon>
    </lineage>
</organism>
<proteinExistence type="inferred from homology"/>
<dbReference type="SUPFAM" id="SSF52402">
    <property type="entry name" value="Adenine nucleotide alpha hydrolases-like"/>
    <property type="match status" value="2"/>
</dbReference>
<evidence type="ECO:0000256" key="1">
    <source>
        <dbReference type="ARBA" id="ARBA00008791"/>
    </source>
</evidence>
<name>A0AAU7T8K0_9ACTN</name>